<keyword evidence="1" id="KW-0732">Signal</keyword>
<dbReference type="EMBL" id="DS995903">
    <property type="protein sequence ID" value="EEA21930.1"/>
    <property type="molecule type" value="Genomic_DNA"/>
</dbReference>
<gene>
    <name evidence="2" type="ORF">PMAA_057190</name>
</gene>
<dbReference type="Proteomes" id="UP000001294">
    <property type="component" value="Unassembled WGS sequence"/>
</dbReference>
<feature type="chain" id="PRO_5002848371" evidence="1">
    <location>
        <begin position="20"/>
        <end position="251"/>
    </location>
</feature>
<dbReference type="VEuPathDB" id="FungiDB:PMAA_057190"/>
<evidence type="ECO:0000313" key="2">
    <source>
        <dbReference type="EMBL" id="EEA21930.1"/>
    </source>
</evidence>
<evidence type="ECO:0000256" key="1">
    <source>
        <dbReference type="SAM" id="SignalP"/>
    </source>
</evidence>
<protein>
    <submittedName>
        <fullName evidence="2">GPI anchored cell wall protein, putative</fullName>
    </submittedName>
</protein>
<accession>B6QLF3</accession>
<keyword evidence="3" id="KW-1185">Reference proteome</keyword>
<sequence>MRSSTLLAVLMAAIAQGQSTSGQSMTTSPASSGSASSTHIPLFGVGATTIPISGVAGSIVGADSTATTIALNCNNGTPCVLGTNPITLTQGRSTWVADIVTQASIEGRSATVTAAVACKIISSTQAATCTATVTIGVEAQGQSSALTITTTTSLASSQINYEQLLITAGVEKLNNPSAAQTPSGAAGLVLAPVPTGNMAIGVGGMAAAAVVAVAADCLPMQCHKALEKTKTMKEKFRRSTEAISLKTLRSS</sequence>
<dbReference type="AlphaFoldDB" id="B6QLF3"/>
<reference evidence="3" key="1">
    <citation type="journal article" date="2015" name="Genome Announc.">
        <title>Genome sequence of the AIDS-associated pathogen Penicillium marneffei (ATCC18224) and its near taxonomic relative Talaromyces stipitatus (ATCC10500).</title>
        <authorList>
            <person name="Nierman W.C."/>
            <person name="Fedorova-Abrams N.D."/>
            <person name="Andrianopoulos A."/>
        </authorList>
    </citation>
    <scope>NUCLEOTIDE SEQUENCE [LARGE SCALE GENOMIC DNA]</scope>
    <source>
        <strain evidence="3">ATCC 18224 / CBS 334.59 / QM 7333</strain>
    </source>
</reference>
<dbReference type="OrthoDB" id="4991875at2759"/>
<dbReference type="HOGENOM" id="CLU_085154_1_0_1"/>
<dbReference type="PhylomeDB" id="B6QLF3"/>
<feature type="signal peptide" evidence="1">
    <location>
        <begin position="1"/>
        <end position="19"/>
    </location>
</feature>
<organism evidence="2 3">
    <name type="scientific">Talaromyces marneffei (strain ATCC 18224 / CBS 334.59 / QM 7333)</name>
    <name type="common">Penicillium marneffei</name>
    <dbReference type="NCBI Taxonomy" id="441960"/>
    <lineage>
        <taxon>Eukaryota</taxon>
        <taxon>Fungi</taxon>
        <taxon>Dikarya</taxon>
        <taxon>Ascomycota</taxon>
        <taxon>Pezizomycotina</taxon>
        <taxon>Eurotiomycetes</taxon>
        <taxon>Eurotiomycetidae</taxon>
        <taxon>Eurotiales</taxon>
        <taxon>Trichocomaceae</taxon>
        <taxon>Talaromyces</taxon>
        <taxon>Talaromyces sect. Talaromyces</taxon>
    </lineage>
</organism>
<name>B6QLF3_TALMQ</name>
<proteinExistence type="predicted"/>
<evidence type="ECO:0000313" key="3">
    <source>
        <dbReference type="Proteomes" id="UP000001294"/>
    </source>
</evidence>